<organism evidence="9 10">
    <name type="scientific">Mortierella alpina</name>
    <name type="common">Oleaginous fungus</name>
    <name type="synonym">Mortierella renispora</name>
    <dbReference type="NCBI Taxonomy" id="64518"/>
    <lineage>
        <taxon>Eukaryota</taxon>
        <taxon>Fungi</taxon>
        <taxon>Fungi incertae sedis</taxon>
        <taxon>Mucoromycota</taxon>
        <taxon>Mortierellomycotina</taxon>
        <taxon>Mortierellomycetes</taxon>
        <taxon>Mortierellales</taxon>
        <taxon>Mortierellaceae</taxon>
        <taxon>Mortierella</taxon>
    </lineage>
</organism>
<dbReference type="InterPro" id="IPR046372">
    <property type="entry name" value="PARG_cat_C"/>
</dbReference>
<feature type="binding site" evidence="5">
    <location>
        <position position="515"/>
    </location>
    <ligand>
        <name>substrate</name>
    </ligand>
</feature>
<dbReference type="InterPro" id="IPR007724">
    <property type="entry name" value="Poly_GlycHdrlase"/>
</dbReference>
<evidence type="ECO:0000256" key="3">
    <source>
        <dbReference type="ARBA" id="ARBA00022801"/>
    </source>
</evidence>
<comment type="caution">
    <text evidence="9">The sequence shown here is derived from an EMBL/GenBank/DDBJ whole genome shotgun (WGS) entry which is preliminary data.</text>
</comment>
<accession>A0A9P6J9Y9</accession>
<feature type="domain" description="PARG catalytic Macro" evidence="7">
    <location>
        <begin position="486"/>
        <end position="716"/>
    </location>
</feature>
<evidence type="ECO:0000259" key="8">
    <source>
        <dbReference type="Pfam" id="PF20811"/>
    </source>
</evidence>
<dbReference type="GO" id="GO:0006282">
    <property type="term" value="P:regulation of DNA repair"/>
    <property type="evidence" value="ECO:0007669"/>
    <property type="project" value="InterPro"/>
</dbReference>
<reference evidence="9" key="1">
    <citation type="journal article" date="2020" name="Fungal Divers.">
        <title>Resolving the Mortierellaceae phylogeny through synthesis of multi-gene phylogenetics and phylogenomics.</title>
        <authorList>
            <person name="Vandepol N."/>
            <person name="Liber J."/>
            <person name="Desiro A."/>
            <person name="Na H."/>
            <person name="Kennedy M."/>
            <person name="Barry K."/>
            <person name="Grigoriev I.V."/>
            <person name="Miller A.N."/>
            <person name="O'Donnell K."/>
            <person name="Stajich J.E."/>
            <person name="Bonito G."/>
        </authorList>
    </citation>
    <scope>NUCLEOTIDE SEQUENCE</scope>
    <source>
        <strain evidence="9">CK1249</strain>
    </source>
</reference>
<sequence length="774" mass="86433">MAASTTAINADSGSQANAYFETGPNQILCKVPGLDQPSFPEEFEHSWDLKHVRLPCSDRVHKNEDSLWPQIVRGLSETILNSQQLSQVMLGWNKSKEHLWNINALEAFLNYHSREESALHVDGTLSDGVLEESDRLAQAALDSDDDYGSIYNNSDSEPEHEQEHNQQQQQQQQQGHGDQDLDASAQSGGPLRSQLFSTLERQHFFEVTLPRMQALALRLPELVPKKIPFLTMQNDSAITLSQEQIACLLANAFFNTFPSRNAPFKRGRKKKPAFARAASGGDVSQQQQNEDDEDDDDEDQSEDEKAKGKQASRGGKKAGRGGSNGGAASARGGRGGHAQGRGGKKALLTAPRKPRKLRSSGPAAQFEFFENAPGTASPAVDQRLSASVKYLSVKELDQDHDQAKEAEKVQEEKDYVPKMPSINFISMFWSEDSLLPCSSSQAAKLRCILHYFDRVTTEMPQGTVTYHRQVLKKPAYLKPGERLSSLDFVLSKVTLDASTPIEDAPEGALQLDFANKNIGGGVLDKGAVQEEIRFVICPELLIARLFTQQLEANEAILIKGAERYSNYIGYSKTFEWYSDHKDLTPRDKLGRRMTEICAIDARPFKSRISRLEQFEKHYLLREINKALVGYRISPINSSEWGMAKASDEDRMKDWDAVNRYRPIATGNWGCGAFGGHLQLKFVLQWIAASICGGFDPQSKRLGQDVLYYTFGMQSLADEIEEFVKVIQAADKVVEPKRLVECILQYPRRNPAGEIQGFREKTLLEYLSSAITFVA</sequence>
<dbReference type="GO" id="GO:0005634">
    <property type="term" value="C:nucleus"/>
    <property type="evidence" value="ECO:0007669"/>
    <property type="project" value="TreeGrafter"/>
</dbReference>
<feature type="compositionally biased region" description="Gly residues" evidence="6">
    <location>
        <begin position="332"/>
        <end position="341"/>
    </location>
</feature>
<gene>
    <name evidence="9" type="ORF">BGZ70_006466</name>
</gene>
<dbReference type="GO" id="GO:0005737">
    <property type="term" value="C:cytoplasm"/>
    <property type="evidence" value="ECO:0007669"/>
    <property type="project" value="TreeGrafter"/>
</dbReference>
<proteinExistence type="inferred from homology"/>
<dbReference type="GO" id="GO:1990966">
    <property type="term" value="P:ATP generation from poly-ADP-D-ribose"/>
    <property type="evidence" value="ECO:0007669"/>
    <property type="project" value="TreeGrafter"/>
</dbReference>
<feature type="compositionally biased region" description="Acidic residues" evidence="6">
    <location>
        <begin position="289"/>
        <end position="302"/>
    </location>
</feature>
<dbReference type="PANTHER" id="PTHR12837:SF0">
    <property type="entry name" value="POLY(ADP-RIBOSE) GLYCOHYDROLASE"/>
    <property type="match status" value="1"/>
</dbReference>
<evidence type="ECO:0000256" key="1">
    <source>
        <dbReference type="ARBA" id="ARBA00009545"/>
    </source>
</evidence>
<feature type="compositionally biased region" description="Basic residues" evidence="6">
    <location>
        <begin position="263"/>
        <end position="273"/>
    </location>
</feature>
<feature type="compositionally biased region" description="Basic residues" evidence="6">
    <location>
        <begin position="308"/>
        <end position="319"/>
    </location>
</feature>
<feature type="binding site" evidence="5">
    <location>
        <position position="570"/>
    </location>
    <ligand>
        <name>substrate</name>
    </ligand>
</feature>
<evidence type="ECO:0000256" key="4">
    <source>
        <dbReference type="PIRSR" id="PIRSR607724-1"/>
    </source>
</evidence>
<keyword evidence="10" id="KW-1185">Reference proteome</keyword>
<dbReference type="InterPro" id="IPR048362">
    <property type="entry name" value="PARG_helical"/>
</dbReference>
<dbReference type="GO" id="GO:0009225">
    <property type="term" value="P:nucleotide-sugar metabolic process"/>
    <property type="evidence" value="ECO:0007669"/>
    <property type="project" value="TreeGrafter"/>
</dbReference>
<evidence type="ECO:0000313" key="9">
    <source>
        <dbReference type="EMBL" id="KAF9964433.1"/>
    </source>
</evidence>
<dbReference type="GO" id="GO:0005975">
    <property type="term" value="P:carbohydrate metabolic process"/>
    <property type="evidence" value="ECO:0007669"/>
    <property type="project" value="InterPro"/>
</dbReference>
<protein>
    <recommendedName>
        <fullName evidence="2">poly(ADP-ribose) glycohydrolase</fullName>
        <ecNumber evidence="2">3.2.1.143</ecNumber>
    </recommendedName>
</protein>
<feature type="region of interest" description="Disordered" evidence="6">
    <location>
        <begin position="258"/>
        <end position="361"/>
    </location>
</feature>
<feature type="binding site" evidence="5">
    <location>
        <position position="529"/>
    </location>
    <ligand>
        <name>substrate</name>
    </ligand>
</feature>
<dbReference type="Proteomes" id="UP000738359">
    <property type="component" value="Unassembled WGS sequence"/>
</dbReference>
<evidence type="ECO:0000256" key="5">
    <source>
        <dbReference type="PIRSR" id="PIRSR607724-2"/>
    </source>
</evidence>
<dbReference type="EC" id="3.2.1.143" evidence="2"/>
<dbReference type="Pfam" id="PF20811">
    <property type="entry name" value="PARG_cat_N"/>
    <property type="match status" value="2"/>
</dbReference>
<evidence type="ECO:0000256" key="2">
    <source>
        <dbReference type="ARBA" id="ARBA00012255"/>
    </source>
</evidence>
<evidence type="ECO:0000313" key="10">
    <source>
        <dbReference type="Proteomes" id="UP000738359"/>
    </source>
</evidence>
<feature type="active site" evidence="4">
    <location>
        <position position="531"/>
    </location>
</feature>
<keyword evidence="3" id="KW-0378">Hydrolase</keyword>
<feature type="domain" description="PARG helical" evidence="8">
    <location>
        <begin position="200"/>
        <end position="271"/>
    </location>
</feature>
<dbReference type="PANTHER" id="PTHR12837">
    <property type="entry name" value="POLY ADP-RIBOSE GLYCOHYDROLASE"/>
    <property type="match status" value="1"/>
</dbReference>
<feature type="active site" evidence="4">
    <location>
        <position position="512"/>
    </location>
</feature>
<dbReference type="AlphaFoldDB" id="A0A9P6J9Y9"/>
<dbReference type="OrthoDB" id="1937899at2759"/>
<evidence type="ECO:0000259" key="7">
    <source>
        <dbReference type="Pfam" id="PF05028"/>
    </source>
</evidence>
<dbReference type="GO" id="GO:0004649">
    <property type="term" value="F:poly(ADP-ribose) glycohydrolase activity"/>
    <property type="evidence" value="ECO:0007669"/>
    <property type="project" value="UniProtKB-EC"/>
</dbReference>
<name>A0A9P6J9Y9_MORAP</name>
<feature type="domain" description="PARG helical" evidence="8">
    <location>
        <begin position="412"/>
        <end position="468"/>
    </location>
</feature>
<comment type="similarity">
    <text evidence="1">Belongs to the poly(ADP-ribose) glycohydrolase family.</text>
</comment>
<dbReference type="Pfam" id="PF05028">
    <property type="entry name" value="PARG_cat_C"/>
    <property type="match status" value="1"/>
</dbReference>
<feature type="region of interest" description="Disordered" evidence="6">
    <location>
        <begin position="141"/>
        <end position="190"/>
    </location>
</feature>
<evidence type="ECO:0000256" key="6">
    <source>
        <dbReference type="SAM" id="MobiDB-lite"/>
    </source>
</evidence>
<dbReference type="EMBL" id="JAAAHY010000364">
    <property type="protein sequence ID" value="KAF9964433.1"/>
    <property type="molecule type" value="Genomic_DNA"/>
</dbReference>
<feature type="active site" evidence="4">
    <location>
        <position position="530"/>
    </location>
</feature>
<feature type="compositionally biased region" description="Low complexity" evidence="6">
    <location>
        <begin position="165"/>
        <end position="176"/>
    </location>
</feature>